<keyword evidence="5" id="KW-1185">Reference proteome</keyword>
<keyword evidence="1" id="KW-0862">Zinc</keyword>
<feature type="domain" description="SWIM-type" evidence="3">
    <location>
        <begin position="435"/>
        <end position="467"/>
    </location>
</feature>
<dbReference type="PANTHER" id="PTHR31973">
    <property type="entry name" value="POLYPROTEIN, PUTATIVE-RELATED"/>
    <property type="match status" value="1"/>
</dbReference>
<dbReference type="Proteomes" id="UP000709295">
    <property type="component" value="Unassembled WGS sequence"/>
</dbReference>
<accession>A0A8J5LZI5</accession>
<dbReference type="AlphaFoldDB" id="A0A8J5LZI5"/>
<evidence type="ECO:0000313" key="4">
    <source>
        <dbReference type="EMBL" id="KAG6953439.1"/>
    </source>
</evidence>
<proteinExistence type="predicted"/>
<feature type="compositionally biased region" description="Basic residues" evidence="2">
    <location>
        <begin position="529"/>
        <end position="543"/>
    </location>
</feature>
<feature type="region of interest" description="Disordered" evidence="2">
    <location>
        <begin position="505"/>
        <end position="543"/>
    </location>
</feature>
<evidence type="ECO:0000256" key="1">
    <source>
        <dbReference type="PROSITE-ProRule" id="PRU00325"/>
    </source>
</evidence>
<evidence type="ECO:0000259" key="3">
    <source>
        <dbReference type="PROSITE" id="PS50966"/>
    </source>
</evidence>
<evidence type="ECO:0000256" key="2">
    <source>
        <dbReference type="SAM" id="MobiDB-lite"/>
    </source>
</evidence>
<name>A0A8J5LZI5_9STRA</name>
<keyword evidence="1" id="KW-0863">Zinc-finger</keyword>
<gene>
    <name evidence="4" type="ORF">JG688_00012818</name>
</gene>
<sequence>MAPDSDDLEAQLTALKAKKWTRGKDLTAHIKDMALRAGKRAVVKVSGGSYKKFVCSSDAPCPWLLNAVYSRPKKGETARFWYVTSGSLVHGPQCDSVARPTTRQLKESAMLRDAVYADARVSSADLVAQLEATQAFQCSKSMVYKVKTDLLDALEVARRNGDAEPEVVESMQKLPGYMEQLRALNAHVDAVIETENDQDESEERSTTGVEMQHTSYNGTMLVLVGQDGDLQPLLHAAALVPEESIEHCKWFLEKLIQHGFPLRRFPVDMREGRKIVLEEEDEALVWKAQRAEVESEYLASVAQLSRQNEAAAQYIRGVEPAQWCLYPYLVMRKMYGWKTTRFEQLDLGTETLDLAPVTKQLPYECIKILSMVAMHAAFQRHERATQWEVERRLVTPEAERLMQEQLSRVQQYSVCMSSSQLAFVWNAHNQQIRQRRVDLEHRTCTCSLRLQWGIPCRHVLASLQKLDAMDQAVDFFDECYLVRNYVSSFKNRTLELPVEENVKRDPTLRPPRFVNKQSTNGSGSDAIAKKKRRRVRNRPMNQRKRPMYKCHKCHRAEGHNKGTCPY</sequence>
<dbReference type="PANTHER" id="PTHR31973:SF187">
    <property type="entry name" value="MUTATOR TRANSPOSASE MUDRA PROTEIN"/>
    <property type="match status" value="1"/>
</dbReference>
<reference evidence="4" key="1">
    <citation type="submission" date="2021-01" db="EMBL/GenBank/DDBJ databases">
        <title>Phytophthora aleatoria, a newly-described species from Pinus radiata is distinct from Phytophthora cactorum isolates based on comparative genomics.</title>
        <authorList>
            <person name="Mcdougal R."/>
            <person name="Panda P."/>
            <person name="Williams N."/>
            <person name="Studholme D.J."/>
        </authorList>
    </citation>
    <scope>NUCLEOTIDE SEQUENCE</scope>
    <source>
        <strain evidence="4">NZFS 4037</strain>
    </source>
</reference>
<dbReference type="PROSITE" id="PS50966">
    <property type="entry name" value="ZF_SWIM"/>
    <property type="match status" value="1"/>
</dbReference>
<dbReference type="GO" id="GO:0008270">
    <property type="term" value="F:zinc ion binding"/>
    <property type="evidence" value="ECO:0007669"/>
    <property type="project" value="UniProtKB-KW"/>
</dbReference>
<comment type="caution">
    <text evidence="4">The sequence shown here is derived from an EMBL/GenBank/DDBJ whole genome shotgun (WGS) entry which is preliminary data.</text>
</comment>
<protein>
    <recommendedName>
        <fullName evidence="3">SWIM-type domain-containing protein</fullName>
    </recommendedName>
</protein>
<evidence type="ECO:0000313" key="5">
    <source>
        <dbReference type="Proteomes" id="UP000709295"/>
    </source>
</evidence>
<dbReference type="Pfam" id="PF04434">
    <property type="entry name" value="SWIM"/>
    <property type="match status" value="1"/>
</dbReference>
<organism evidence="4 5">
    <name type="scientific">Phytophthora aleatoria</name>
    <dbReference type="NCBI Taxonomy" id="2496075"/>
    <lineage>
        <taxon>Eukaryota</taxon>
        <taxon>Sar</taxon>
        <taxon>Stramenopiles</taxon>
        <taxon>Oomycota</taxon>
        <taxon>Peronosporomycetes</taxon>
        <taxon>Peronosporales</taxon>
        <taxon>Peronosporaceae</taxon>
        <taxon>Phytophthora</taxon>
    </lineage>
</organism>
<keyword evidence="1" id="KW-0479">Metal-binding</keyword>
<dbReference type="InterPro" id="IPR007527">
    <property type="entry name" value="Znf_SWIM"/>
</dbReference>
<dbReference type="EMBL" id="JAENGY010001025">
    <property type="protein sequence ID" value="KAG6953439.1"/>
    <property type="molecule type" value="Genomic_DNA"/>
</dbReference>